<dbReference type="InterPro" id="IPR027897">
    <property type="entry name" value="DUF4559"/>
</dbReference>
<dbReference type="Proteomes" id="UP000828390">
    <property type="component" value="Unassembled WGS sequence"/>
</dbReference>
<keyword evidence="2" id="KW-1185">Reference proteome</keyword>
<dbReference type="PANTHER" id="PTHR35083:SF1">
    <property type="entry name" value="RGD1565685 PROTEIN"/>
    <property type="match status" value="1"/>
</dbReference>
<evidence type="ECO:0000313" key="2">
    <source>
        <dbReference type="Proteomes" id="UP000828390"/>
    </source>
</evidence>
<name>A0A9D4IN69_DREPO</name>
<reference evidence="1" key="2">
    <citation type="submission" date="2020-11" db="EMBL/GenBank/DDBJ databases">
        <authorList>
            <person name="McCartney M.A."/>
            <person name="Auch B."/>
            <person name="Kono T."/>
            <person name="Mallez S."/>
            <person name="Becker A."/>
            <person name="Gohl D.M."/>
            <person name="Silverstein K.A.T."/>
            <person name="Koren S."/>
            <person name="Bechman K.B."/>
            <person name="Herman A."/>
            <person name="Abrahante J.E."/>
            <person name="Garbe J."/>
        </authorList>
    </citation>
    <scope>NUCLEOTIDE SEQUENCE</scope>
    <source>
        <strain evidence="1">Duluth1</strain>
        <tissue evidence="1">Whole animal</tissue>
    </source>
</reference>
<comment type="caution">
    <text evidence="1">The sequence shown here is derived from an EMBL/GenBank/DDBJ whole genome shotgun (WGS) entry which is preliminary data.</text>
</comment>
<dbReference type="Pfam" id="PF15112">
    <property type="entry name" value="DUF4559"/>
    <property type="match status" value="1"/>
</dbReference>
<proteinExistence type="predicted"/>
<organism evidence="1 2">
    <name type="scientific">Dreissena polymorpha</name>
    <name type="common">Zebra mussel</name>
    <name type="synonym">Mytilus polymorpha</name>
    <dbReference type="NCBI Taxonomy" id="45954"/>
    <lineage>
        <taxon>Eukaryota</taxon>
        <taxon>Metazoa</taxon>
        <taxon>Spiralia</taxon>
        <taxon>Lophotrochozoa</taxon>
        <taxon>Mollusca</taxon>
        <taxon>Bivalvia</taxon>
        <taxon>Autobranchia</taxon>
        <taxon>Heteroconchia</taxon>
        <taxon>Euheterodonta</taxon>
        <taxon>Imparidentia</taxon>
        <taxon>Neoheterodontei</taxon>
        <taxon>Myida</taxon>
        <taxon>Dreissenoidea</taxon>
        <taxon>Dreissenidae</taxon>
        <taxon>Dreissena</taxon>
    </lineage>
</organism>
<reference evidence="1" key="1">
    <citation type="journal article" date="2019" name="bioRxiv">
        <title>The Genome of the Zebra Mussel, Dreissena polymorpha: A Resource for Invasive Species Research.</title>
        <authorList>
            <person name="McCartney M.A."/>
            <person name="Auch B."/>
            <person name="Kono T."/>
            <person name="Mallez S."/>
            <person name="Zhang Y."/>
            <person name="Obille A."/>
            <person name="Becker A."/>
            <person name="Abrahante J.E."/>
            <person name="Garbe J."/>
            <person name="Badalamenti J.P."/>
            <person name="Herman A."/>
            <person name="Mangelson H."/>
            <person name="Liachko I."/>
            <person name="Sullivan S."/>
            <person name="Sone E.D."/>
            <person name="Koren S."/>
            <person name="Silverstein K.A.T."/>
            <person name="Beckman K.B."/>
            <person name="Gohl D.M."/>
        </authorList>
    </citation>
    <scope>NUCLEOTIDE SEQUENCE</scope>
    <source>
        <strain evidence="1">Duluth1</strain>
        <tissue evidence="1">Whole animal</tissue>
    </source>
</reference>
<gene>
    <name evidence="1" type="ORF">DPMN_158439</name>
</gene>
<dbReference type="PANTHER" id="PTHR35083">
    <property type="entry name" value="RGD1565685 PROTEIN"/>
    <property type="match status" value="1"/>
</dbReference>
<dbReference type="AlphaFoldDB" id="A0A9D4IN69"/>
<evidence type="ECO:0000313" key="1">
    <source>
        <dbReference type="EMBL" id="KAH3780620.1"/>
    </source>
</evidence>
<sequence>MIKLCLIGDTEQWRVSTTKDDYEDNFVDVHIMASLAEVFKEKERSNWLKAWLAIDIAKSGLEHLADNEAQNFHQHIYNQVTSTLKSQWNTCNICNMANLLRNQQCPNNICDKVCQEIINEHRYKKCSWNNTSAQLWQTNYWEIAKCYIQTNGYADKISTQDTDFNGVVSFMLKSTHALIASFLFQ</sequence>
<protein>
    <submittedName>
        <fullName evidence="1">Uncharacterized protein</fullName>
    </submittedName>
</protein>
<dbReference type="EMBL" id="JAIWYP010000008">
    <property type="protein sequence ID" value="KAH3780620.1"/>
    <property type="molecule type" value="Genomic_DNA"/>
</dbReference>
<accession>A0A9D4IN69</accession>